<dbReference type="PANTHER" id="PTHR44167">
    <property type="entry name" value="OVARIAN-SPECIFIC SERINE/THREONINE-PROTEIN KINASE LOK-RELATED"/>
    <property type="match status" value="1"/>
</dbReference>
<dbReference type="AlphaFoldDB" id="G2QNV1"/>
<dbReference type="SUPFAM" id="SSF56112">
    <property type="entry name" value="Protein kinase-like (PK-like)"/>
    <property type="match status" value="1"/>
</dbReference>
<feature type="domain" description="Protein kinase" evidence="2">
    <location>
        <begin position="151"/>
        <end position="466"/>
    </location>
</feature>
<dbReference type="GO" id="GO:0004674">
    <property type="term" value="F:protein serine/threonine kinase activity"/>
    <property type="evidence" value="ECO:0007669"/>
    <property type="project" value="TreeGrafter"/>
</dbReference>
<dbReference type="InterPro" id="IPR000719">
    <property type="entry name" value="Prot_kinase_dom"/>
</dbReference>
<dbReference type="CDD" id="cd00180">
    <property type="entry name" value="PKc"/>
    <property type="match status" value="1"/>
</dbReference>
<dbReference type="GO" id="GO:0005524">
    <property type="term" value="F:ATP binding"/>
    <property type="evidence" value="ECO:0007669"/>
    <property type="project" value="InterPro"/>
</dbReference>
<dbReference type="SMART" id="SM00220">
    <property type="entry name" value="S_TKc"/>
    <property type="match status" value="1"/>
</dbReference>
<dbReference type="OrthoDB" id="4062651at2759"/>
<dbReference type="Gene3D" id="1.10.510.10">
    <property type="entry name" value="Transferase(Phosphotransferase) domain 1"/>
    <property type="match status" value="1"/>
</dbReference>
<dbReference type="GO" id="GO:0044773">
    <property type="term" value="P:mitotic DNA damage checkpoint signaling"/>
    <property type="evidence" value="ECO:0007669"/>
    <property type="project" value="TreeGrafter"/>
</dbReference>
<evidence type="ECO:0000313" key="3">
    <source>
        <dbReference type="EMBL" id="AEO62127.1"/>
    </source>
</evidence>
<dbReference type="VEuPathDB" id="FungiDB:MYCTH_2136301"/>
<evidence type="ECO:0000256" key="1">
    <source>
        <dbReference type="SAM" id="MobiDB-lite"/>
    </source>
</evidence>
<dbReference type="HOGENOM" id="CLU_038483_0_0_1"/>
<gene>
    <name evidence="3" type="ORF">MYCTH_2136301</name>
</gene>
<dbReference type="STRING" id="573729.G2QNV1"/>
<accession>G2QNV1</accession>
<organism evidence="3 4">
    <name type="scientific">Thermothelomyces thermophilus (strain ATCC 42464 / BCRC 31852 / DSM 1799)</name>
    <name type="common">Sporotrichum thermophile</name>
    <dbReference type="NCBI Taxonomy" id="573729"/>
    <lineage>
        <taxon>Eukaryota</taxon>
        <taxon>Fungi</taxon>
        <taxon>Dikarya</taxon>
        <taxon>Ascomycota</taxon>
        <taxon>Pezizomycotina</taxon>
        <taxon>Sordariomycetes</taxon>
        <taxon>Sordariomycetidae</taxon>
        <taxon>Sordariales</taxon>
        <taxon>Chaetomiaceae</taxon>
        <taxon>Thermothelomyces</taxon>
    </lineage>
</organism>
<evidence type="ECO:0000259" key="2">
    <source>
        <dbReference type="PROSITE" id="PS50011"/>
    </source>
</evidence>
<dbReference type="OMA" id="NAPFDNA"/>
<dbReference type="RefSeq" id="XP_003667372.1">
    <property type="nucleotide sequence ID" value="XM_003667324.1"/>
</dbReference>
<proteinExistence type="predicted"/>
<name>G2QNV1_THET4</name>
<dbReference type="EMBL" id="CP003008">
    <property type="protein sequence ID" value="AEO62127.1"/>
    <property type="molecule type" value="Genomic_DNA"/>
</dbReference>
<dbReference type="Proteomes" id="UP000007322">
    <property type="component" value="Chromosome 7"/>
</dbReference>
<dbReference type="GO" id="GO:0005634">
    <property type="term" value="C:nucleus"/>
    <property type="evidence" value="ECO:0007669"/>
    <property type="project" value="TreeGrafter"/>
</dbReference>
<dbReference type="eggNOG" id="KOG0198">
    <property type="taxonomic scope" value="Eukaryota"/>
</dbReference>
<dbReference type="InParanoid" id="G2QNV1"/>
<dbReference type="GO" id="GO:0005737">
    <property type="term" value="C:cytoplasm"/>
    <property type="evidence" value="ECO:0007669"/>
    <property type="project" value="TreeGrafter"/>
</dbReference>
<evidence type="ECO:0000313" key="4">
    <source>
        <dbReference type="Proteomes" id="UP000007322"/>
    </source>
</evidence>
<sequence>MRAFTAACRTRPNHLGRCGRGPPCPALSSVAAATMRALAMHAVAGFVPEPTAQPPTMDDGYYDDTAETTHAQLPPAFILAPLNSAARKAVDHERNGHLRFKINDTIGIWVNFADQRHIWTLGKGDTDIHLPDTRSSSGKGSPHISPVHASFQLVEETGAVLLFDSSDNRTVEPLPHATSYTVPFRSNARSVLVAPGINPRVAFGKDHWYQFEIQWHSDGLYSLPKGEPYQMGPRNSRTKKYVWGGEVGAGSYGTVSWVLDATNGKIIAEHILEILDYSGGGKNDNWGEIFMPLMGGNLKTLVENVPDAYALSNDVLRQMLLALECIASHRIIHRDVKPENILWEYDATNTNNYRFCLGDFGLSNDPDLARTAAGTEPFMAPEVFNRKRQTTKVDIWSLFATIVWTRTPQFRQLCAQMSAPDLHKWLVDFSKTEPYANIRRMASIDPNKRPSATEQLAILDGQHDDVANTATYGSPSGDELGDDFNARFSSALRLPEHNPDLLTYGSGSSGAVTSPELPYYEPYASRVYETYWEARAGPSRQYMPPSPDPAGEPRGHGAYVMPYEDPYGPAVRQGSGSGTAVPDNFTAVAETDEEAL</sequence>
<reference evidence="3 4" key="1">
    <citation type="journal article" date="2011" name="Nat. Biotechnol.">
        <title>Comparative genomic analysis of the thermophilic biomass-degrading fungi Myceliophthora thermophila and Thielavia terrestris.</title>
        <authorList>
            <person name="Berka R.M."/>
            <person name="Grigoriev I.V."/>
            <person name="Otillar R."/>
            <person name="Salamov A."/>
            <person name="Grimwood J."/>
            <person name="Reid I."/>
            <person name="Ishmael N."/>
            <person name="John T."/>
            <person name="Darmond C."/>
            <person name="Moisan M.-C."/>
            <person name="Henrissat B."/>
            <person name="Coutinho P.M."/>
            <person name="Lombard V."/>
            <person name="Natvig D.O."/>
            <person name="Lindquist E."/>
            <person name="Schmutz J."/>
            <person name="Lucas S."/>
            <person name="Harris P."/>
            <person name="Powlowski J."/>
            <person name="Bellemare A."/>
            <person name="Taylor D."/>
            <person name="Butler G."/>
            <person name="de Vries R.P."/>
            <person name="Allijn I.E."/>
            <person name="van den Brink J."/>
            <person name="Ushinsky S."/>
            <person name="Storms R."/>
            <person name="Powell A.J."/>
            <person name="Paulsen I.T."/>
            <person name="Elbourne L.D.H."/>
            <person name="Baker S.E."/>
            <person name="Magnuson J."/>
            <person name="LaBoissiere S."/>
            <person name="Clutterbuck A.J."/>
            <person name="Martinez D."/>
            <person name="Wogulis M."/>
            <person name="de Leon A.L."/>
            <person name="Rey M.W."/>
            <person name="Tsang A."/>
        </authorList>
    </citation>
    <scope>NUCLEOTIDE SEQUENCE [LARGE SCALE GENOMIC DNA]</scope>
    <source>
        <strain evidence="4">ATCC 42464 / BCRC 31852 / DSM 1799</strain>
    </source>
</reference>
<protein>
    <recommendedName>
        <fullName evidence="2">Protein kinase domain-containing protein</fullName>
    </recommendedName>
</protein>
<dbReference type="PROSITE" id="PS50011">
    <property type="entry name" value="PROTEIN_KINASE_DOM"/>
    <property type="match status" value="1"/>
</dbReference>
<dbReference type="Pfam" id="PF00069">
    <property type="entry name" value="Pkinase"/>
    <property type="match status" value="1"/>
</dbReference>
<feature type="region of interest" description="Disordered" evidence="1">
    <location>
        <begin position="539"/>
        <end position="584"/>
    </location>
</feature>
<dbReference type="PANTHER" id="PTHR44167:SF24">
    <property type="entry name" value="SERINE_THREONINE-PROTEIN KINASE CHK2"/>
    <property type="match status" value="1"/>
</dbReference>
<dbReference type="KEGG" id="mtm:MYCTH_2136301"/>
<dbReference type="InterPro" id="IPR011009">
    <property type="entry name" value="Kinase-like_dom_sf"/>
</dbReference>
<keyword evidence="4" id="KW-1185">Reference proteome</keyword>
<dbReference type="GeneID" id="11510079"/>